<dbReference type="Pfam" id="PF12802">
    <property type="entry name" value="MarR_2"/>
    <property type="match status" value="1"/>
</dbReference>
<gene>
    <name evidence="5" type="ORF">QYE77_04070</name>
</gene>
<dbReference type="SUPFAM" id="SSF46785">
    <property type="entry name" value="Winged helix' DNA-binding domain"/>
    <property type="match status" value="1"/>
</dbReference>
<dbReference type="InterPro" id="IPR036390">
    <property type="entry name" value="WH_DNA-bd_sf"/>
</dbReference>
<dbReference type="EMBL" id="JAUHMF010000001">
    <property type="protein sequence ID" value="MDT8897432.1"/>
    <property type="molecule type" value="Genomic_DNA"/>
</dbReference>
<accession>A0ABU3NKU8</accession>
<sequence length="163" mass="18880">MDEREELTWRLREWMDTFMVNSMHELFRYVRGTGLSIPQFNVLMALYYKESCAVSELSERMDITLAAASQLVDKLVQSGLLARVEDPRDRRSKRLSLTPKGRSLVEAGNAHRLRWMDEVTKRLQSDEVKPICQAVMRLSQIARELRVPETTSTISKVNNHGQQ</sequence>
<dbReference type="InterPro" id="IPR011991">
    <property type="entry name" value="ArsR-like_HTH"/>
</dbReference>
<evidence type="ECO:0000256" key="2">
    <source>
        <dbReference type="ARBA" id="ARBA00023125"/>
    </source>
</evidence>
<dbReference type="PROSITE" id="PS50995">
    <property type="entry name" value="HTH_MARR_2"/>
    <property type="match status" value="1"/>
</dbReference>
<reference evidence="5 6" key="1">
    <citation type="submission" date="2023-07" db="EMBL/GenBank/DDBJ databases">
        <title>Novel species of Thermanaerothrix with wide hydrolytic capabilities.</title>
        <authorList>
            <person name="Zayulina K.S."/>
            <person name="Podosokorskaya O.A."/>
            <person name="Elcheninov A.G."/>
        </authorList>
    </citation>
    <scope>NUCLEOTIDE SEQUENCE [LARGE SCALE GENOMIC DNA]</scope>
    <source>
        <strain evidence="5 6">4228-RoL</strain>
    </source>
</reference>
<dbReference type="PANTHER" id="PTHR42756">
    <property type="entry name" value="TRANSCRIPTIONAL REGULATOR, MARR"/>
    <property type="match status" value="1"/>
</dbReference>
<dbReference type="CDD" id="cd00090">
    <property type="entry name" value="HTH_ARSR"/>
    <property type="match status" value="1"/>
</dbReference>
<proteinExistence type="predicted"/>
<evidence type="ECO:0000256" key="3">
    <source>
        <dbReference type="ARBA" id="ARBA00023163"/>
    </source>
</evidence>
<keyword evidence="1" id="KW-0805">Transcription regulation</keyword>
<name>A0ABU3NKU8_9CHLR</name>
<dbReference type="Gene3D" id="1.10.10.10">
    <property type="entry name" value="Winged helix-like DNA-binding domain superfamily/Winged helix DNA-binding domain"/>
    <property type="match status" value="1"/>
</dbReference>
<organism evidence="5 6">
    <name type="scientific">Thermanaerothrix solaris</name>
    <dbReference type="NCBI Taxonomy" id="3058434"/>
    <lineage>
        <taxon>Bacteria</taxon>
        <taxon>Bacillati</taxon>
        <taxon>Chloroflexota</taxon>
        <taxon>Anaerolineae</taxon>
        <taxon>Anaerolineales</taxon>
        <taxon>Anaerolineaceae</taxon>
        <taxon>Thermanaerothrix</taxon>
    </lineage>
</organism>
<dbReference type="Proteomes" id="UP001254165">
    <property type="component" value="Unassembled WGS sequence"/>
</dbReference>
<feature type="domain" description="HTH marR-type" evidence="4">
    <location>
        <begin position="1"/>
        <end position="140"/>
    </location>
</feature>
<dbReference type="InterPro" id="IPR036388">
    <property type="entry name" value="WH-like_DNA-bd_sf"/>
</dbReference>
<evidence type="ECO:0000259" key="4">
    <source>
        <dbReference type="PROSITE" id="PS50995"/>
    </source>
</evidence>
<keyword evidence="6" id="KW-1185">Reference proteome</keyword>
<evidence type="ECO:0000313" key="6">
    <source>
        <dbReference type="Proteomes" id="UP001254165"/>
    </source>
</evidence>
<dbReference type="PRINTS" id="PR00598">
    <property type="entry name" value="HTHMARR"/>
</dbReference>
<dbReference type="PROSITE" id="PS01117">
    <property type="entry name" value="HTH_MARR_1"/>
    <property type="match status" value="1"/>
</dbReference>
<dbReference type="RefSeq" id="WP_315624085.1">
    <property type="nucleotide sequence ID" value="NZ_JAUHMF010000001.1"/>
</dbReference>
<evidence type="ECO:0000313" key="5">
    <source>
        <dbReference type="EMBL" id="MDT8897432.1"/>
    </source>
</evidence>
<evidence type="ECO:0000256" key="1">
    <source>
        <dbReference type="ARBA" id="ARBA00023015"/>
    </source>
</evidence>
<keyword evidence="3" id="KW-0804">Transcription</keyword>
<dbReference type="PANTHER" id="PTHR42756:SF1">
    <property type="entry name" value="TRANSCRIPTIONAL REPRESSOR OF EMRAB OPERON"/>
    <property type="match status" value="1"/>
</dbReference>
<comment type="caution">
    <text evidence="5">The sequence shown here is derived from an EMBL/GenBank/DDBJ whole genome shotgun (WGS) entry which is preliminary data.</text>
</comment>
<dbReference type="InterPro" id="IPR000835">
    <property type="entry name" value="HTH_MarR-typ"/>
</dbReference>
<keyword evidence="2" id="KW-0238">DNA-binding</keyword>
<protein>
    <submittedName>
        <fullName evidence="5">MarR family transcriptional regulator</fullName>
    </submittedName>
</protein>
<dbReference type="SMART" id="SM00347">
    <property type="entry name" value="HTH_MARR"/>
    <property type="match status" value="1"/>
</dbReference>
<dbReference type="InterPro" id="IPR023187">
    <property type="entry name" value="Tscrpt_reg_MarR-type_CS"/>
</dbReference>